<dbReference type="Proteomes" id="UP000242474">
    <property type="component" value="Unassembled WGS sequence"/>
</dbReference>
<dbReference type="PROSITE" id="PS00109">
    <property type="entry name" value="PROTEIN_KINASE_TYR"/>
    <property type="match status" value="1"/>
</dbReference>
<feature type="region of interest" description="Disordered" evidence="1">
    <location>
        <begin position="712"/>
        <end position="748"/>
    </location>
</feature>
<reference evidence="3 4" key="1">
    <citation type="journal article" date="2015" name="Genome Biol. Evol.">
        <title>Phylogenomic analyses indicate that early fungi evolved digesting cell walls of algal ancestors of land plants.</title>
        <authorList>
            <person name="Chang Y."/>
            <person name="Wang S."/>
            <person name="Sekimoto S."/>
            <person name="Aerts A.L."/>
            <person name="Choi C."/>
            <person name="Clum A."/>
            <person name="LaButti K.M."/>
            <person name="Lindquist E.A."/>
            <person name="Yee Ngan C."/>
            <person name="Ohm R.A."/>
            <person name="Salamov A.A."/>
            <person name="Grigoriev I.V."/>
            <person name="Spatafora J.W."/>
            <person name="Berbee M.L."/>
        </authorList>
    </citation>
    <scope>NUCLEOTIDE SEQUENCE [LARGE SCALE GENOMIC DNA]</scope>
    <source>
        <strain evidence="3 4">NRRL 1564</strain>
    </source>
</reference>
<name>A0A2G5B8W1_COERN</name>
<evidence type="ECO:0000259" key="2">
    <source>
        <dbReference type="PROSITE" id="PS50011"/>
    </source>
</evidence>
<dbReference type="GO" id="GO:0004672">
    <property type="term" value="F:protein kinase activity"/>
    <property type="evidence" value="ECO:0007669"/>
    <property type="project" value="InterPro"/>
</dbReference>
<dbReference type="PANTHER" id="PTHR38248:SF2">
    <property type="entry name" value="FUNK1 11"/>
    <property type="match status" value="1"/>
</dbReference>
<evidence type="ECO:0000313" key="4">
    <source>
        <dbReference type="Proteomes" id="UP000242474"/>
    </source>
</evidence>
<dbReference type="PROSITE" id="PS50011">
    <property type="entry name" value="PROTEIN_KINASE_DOM"/>
    <property type="match status" value="1"/>
</dbReference>
<dbReference type="OrthoDB" id="5592585at2759"/>
<evidence type="ECO:0000256" key="1">
    <source>
        <dbReference type="SAM" id="MobiDB-lite"/>
    </source>
</evidence>
<feature type="domain" description="Protein kinase" evidence="2">
    <location>
        <begin position="360"/>
        <end position="748"/>
    </location>
</feature>
<proteinExistence type="predicted"/>
<organism evidence="3 4">
    <name type="scientific">Coemansia reversa (strain ATCC 12441 / NRRL 1564)</name>
    <dbReference type="NCBI Taxonomy" id="763665"/>
    <lineage>
        <taxon>Eukaryota</taxon>
        <taxon>Fungi</taxon>
        <taxon>Fungi incertae sedis</taxon>
        <taxon>Zoopagomycota</taxon>
        <taxon>Kickxellomycotina</taxon>
        <taxon>Kickxellomycetes</taxon>
        <taxon>Kickxellales</taxon>
        <taxon>Kickxellaceae</taxon>
        <taxon>Coemansia</taxon>
    </lineage>
</organism>
<accession>A0A2G5B8W1</accession>
<feature type="compositionally biased region" description="Polar residues" evidence="1">
    <location>
        <begin position="717"/>
        <end position="732"/>
    </location>
</feature>
<dbReference type="InterPro" id="IPR000719">
    <property type="entry name" value="Prot_kinase_dom"/>
</dbReference>
<dbReference type="InterPro" id="IPR008266">
    <property type="entry name" value="Tyr_kinase_AS"/>
</dbReference>
<dbReference type="InterPro" id="IPR011009">
    <property type="entry name" value="Kinase-like_dom_sf"/>
</dbReference>
<protein>
    <recommendedName>
        <fullName evidence="2">Protein kinase domain-containing protein</fullName>
    </recommendedName>
</protein>
<dbReference type="AlphaFoldDB" id="A0A2G5B8W1"/>
<dbReference type="EMBL" id="KZ303507">
    <property type="protein sequence ID" value="PIA15456.1"/>
    <property type="molecule type" value="Genomic_DNA"/>
</dbReference>
<keyword evidence="4" id="KW-1185">Reference proteome</keyword>
<dbReference type="Pfam" id="PF17667">
    <property type="entry name" value="Pkinase_fungal"/>
    <property type="match status" value="2"/>
</dbReference>
<gene>
    <name evidence="3" type="ORF">COEREDRAFT_16137</name>
</gene>
<dbReference type="InterPro" id="IPR040976">
    <property type="entry name" value="Pkinase_fungal"/>
</dbReference>
<sequence length="748" mass="84602">MTHGESNSTHTRPSQRKSIAASLAQECRISETTNSTPAKQQMKSNMAIANEDDITRRRDWLCREFQGHIIDMDFDDLMSNLCLTADFERFSDRFRGVFTAIALRAPSYMNRKLTQSNIEIEDTCSILKIDESISDVQLRCLDSFKGLESLGQSNEEALVAYFIEIMTMVRKARSSFTSEDLQSWSVSKYSISDHQNTPVSGGRHKIDCTFHYINHKKRTLSSVHIPIEAKSAARGDVVLDKDFGQMADYARAIWKCQPTRTFVPVIFLHGYRMRLLVFTRGKCFQVDLDNYCYHTLKPSLDDIVEVRMSITMLMFLLSLPPQKFGHFCDVSTRATTYLKLSHAPEFTGSSQSSALACAAVVSGEVDGAIKFDEFNRIKRPVNPRGRLVHIYRVLYQGEAAILKLSWIPTNRLPESAVYDTLQRSGVENTPEVFDMGILITDVFGYRVEYLIIRSCGISLVDYLKSQKISQSGQYDTIEQLTRQIISCLLQAWRVGILHRDISSGNVVVHNGRATVIDWGYAKLIDCDACDIDSLAAKWMFDKNEVMSNEDAHNSITGTPLFMSIPILVRSTKRSIVDDVESAFYVILDALAASQNVALRSNPVAMDFKDNRNLAFIRGCCLSASNMYMHTFGVRECNDKLRELLDALYRYLFVRDGNYIGGYLAIIPDYDRSVEEQELCNILNDTTHSNDKCIAGSSHVTPDERSLRRSARLKQTREGSNYVANTSSGTSDMHISAMPQPPSKRKRNR</sequence>
<dbReference type="GO" id="GO:0005524">
    <property type="term" value="F:ATP binding"/>
    <property type="evidence" value="ECO:0007669"/>
    <property type="project" value="InterPro"/>
</dbReference>
<evidence type="ECO:0000313" key="3">
    <source>
        <dbReference type="EMBL" id="PIA15456.1"/>
    </source>
</evidence>
<dbReference type="PANTHER" id="PTHR38248">
    <property type="entry name" value="FUNK1 6"/>
    <property type="match status" value="1"/>
</dbReference>
<dbReference type="Gene3D" id="1.10.510.10">
    <property type="entry name" value="Transferase(Phosphotransferase) domain 1"/>
    <property type="match status" value="1"/>
</dbReference>
<dbReference type="SUPFAM" id="SSF56112">
    <property type="entry name" value="Protein kinase-like (PK-like)"/>
    <property type="match status" value="1"/>
</dbReference>